<evidence type="ECO:0000256" key="3">
    <source>
        <dbReference type="ARBA" id="ARBA00023115"/>
    </source>
</evidence>
<keyword evidence="5" id="KW-1133">Transmembrane helix</keyword>
<feature type="transmembrane region" description="Helical" evidence="5">
    <location>
        <begin position="313"/>
        <end position="334"/>
    </location>
</feature>
<dbReference type="Gene3D" id="1.25.40.10">
    <property type="entry name" value="Tetratricopeptide repeat domain"/>
    <property type="match status" value="1"/>
</dbReference>
<dbReference type="Proteomes" id="UP000231701">
    <property type="component" value="Chromosome"/>
</dbReference>
<accession>A0A2K8L1Z3</accession>
<feature type="repeat" description="TPR" evidence="4">
    <location>
        <begin position="865"/>
        <end position="898"/>
    </location>
</feature>
<feature type="transmembrane region" description="Helical" evidence="5">
    <location>
        <begin position="100"/>
        <end position="128"/>
    </location>
</feature>
<dbReference type="Pfam" id="PF13432">
    <property type="entry name" value="TPR_16"/>
    <property type="match status" value="1"/>
</dbReference>
<keyword evidence="7" id="KW-1185">Reference proteome</keyword>
<dbReference type="SMART" id="SM00028">
    <property type="entry name" value="TPR"/>
    <property type="match status" value="4"/>
</dbReference>
<reference evidence="6 7" key="1">
    <citation type="submission" date="2016-12" db="EMBL/GenBank/DDBJ databases">
        <title>Isolation and genomic insights into novel planktonic Zetaproteobacteria from stratified waters of the Chesapeake Bay.</title>
        <authorList>
            <person name="McAllister S.M."/>
            <person name="Kato S."/>
            <person name="Chan C.S."/>
            <person name="Chiu B.K."/>
            <person name="Field E.K."/>
        </authorList>
    </citation>
    <scope>NUCLEOTIDE SEQUENCE [LARGE SCALE GENOMIC DNA]</scope>
    <source>
        <strain evidence="6 7">CP-5</strain>
    </source>
</reference>
<feature type="transmembrane region" description="Helical" evidence="5">
    <location>
        <begin position="269"/>
        <end position="293"/>
    </location>
</feature>
<dbReference type="SUPFAM" id="SSF53335">
    <property type="entry name" value="S-adenosyl-L-methionine-dependent methyltransferases"/>
    <property type="match status" value="1"/>
</dbReference>
<dbReference type="InterPro" id="IPR013105">
    <property type="entry name" value="TPR_2"/>
</dbReference>
<dbReference type="GO" id="GO:0006596">
    <property type="term" value="P:polyamine biosynthetic process"/>
    <property type="evidence" value="ECO:0007669"/>
    <property type="project" value="UniProtKB-KW"/>
</dbReference>
<evidence type="ECO:0000313" key="6">
    <source>
        <dbReference type="EMBL" id="ATX78964.1"/>
    </source>
</evidence>
<feature type="repeat" description="TPR" evidence="4">
    <location>
        <begin position="831"/>
        <end position="864"/>
    </location>
</feature>
<protein>
    <submittedName>
        <fullName evidence="6">Putative spermidine synthase with an N-terminal membrane domain</fullName>
    </submittedName>
</protein>
<dbReference type="PANTHER" id="PTHR43317:SF1">
    <property type="entry name" value="THERMOSPERMINE SYNTHASE ACAULIS5"/>
    <property type="match status" value="1"/>
</dbReference>
<dbReference type="KEGG" id="maes:Ga0123461_0527"/>
<dbReference type="EMBL" id="CP018799">
    <property type="protein sequence ID" value="ATX78964.1"/>
    <property type="molecule type" value="Genomic_DNA"/>
</dbReference>
<keyword evidence="2 4" id="KW-0802">TPR repeat</keyword>
<feature type="transmembrane region" description="Helical" evidence="5">
    <location>
        <begin position="346"/>
        <end position="366"/>
    </location>
</feature>
<feature type="transmembrane region" description="Helical" evidence="5">
    <location>
        <begin position="372"/>
        <end position="390"/>
    </location>
</feature>
<keyword evidence="5" id="KW-0472">Membrane</keyword>
<feature type="transmembrane region" description="Helical" evidence="5">
    <location>
        <begin position="140"/>
        <end position="160"/>
    </location>
</feature>
<dbReference type="CDD" id="cd02440">
    <property type="entry name" value="AdoMet_MTases"/>
    <property type="match status" value="1"/>
</dbReference>
<organism evidence="6 7">
    <name type="scientific">Mariprofundus aestuarium</name>
    <dbReference type="NCBI Taxonomy" id="1921086"/>
    <lineage>
        <taxon>Bacteria</taxon>
        <taxon>Pseudomonadati</taxon>
        <taxon>Pseudomonadota</taxon>
        <taxon>Candidatius Mariprofundia</taxon>
        <taxon>Mariprofundales</taxon>
        <taxon>Mariprofundaceae</taxon>
        <taxon>Mariprofundus</taxon>
    </lineage>
</organism>
<feature type="transmembrane region" description="Helical" evidence="5">
    <location>
        <begin position="242"/>
        <end position="262"/>
    </location>
</feature>
<dbReference type="PANTHER" id="PTHR43317">
    <property type="entry name" value="THERMOSPERMINE SYNTHASE ACAULIS5"/>
    <property type="match status" value="1"/>
</dbReference>
<dbReference type="AlphaFoldDB" id="A0A2K8L1Z3"/>
<dbReference type="Pfam" id="PF01564">
    <property type="entry name" value="Spermine_synth"/>
    <property type="match status" value="1"/>
</dbReference>
<evidence type="ECO:0000256" key="2">
    <source>
        <dbReference type="ARBA" id="ARBA00022803"/>
    </source>
</evidence>
<keyword evidence="5" id="KW-0812">Transmembrane</keyword>
<sequence length="935" mass="103771">MKRNVFSMLMLASGLAGISYEILYGRILGNLIGDQFAVSAAILITFLLGIGIGSRYAWRLWPWLWLIEAAIGICGAAFALGTDALDRLLYVGLPVFQSQLGGTVLIAMLLLILPAFLIGCSVPLFAGYMSRMFPGAAFSGVYAVYNLGAALTALLIEYLLIRWFGIQGATLGFVVLNLLIAIILKGWFSDISHPVEPSGKRAFKISSRRWLALIPVSMASAAFQLFMIKLAEMLLGPFRESFALVLSIILLGIAVGSMLVRFYAIRFQILVLAGMAGLVLLMASIEPVAYLYAMLYGVASEHYITSVLLKWTVLALLMGIPAIAFGATIPALLGKRCGDVSRESGQLLYVASLANVGGFLLMVLLLHRYLDYGVQLVVICALASLSWLIYAGRTVRASMVVLLFLMPMVAIEQGQWDEDLLYVSYTKFRDAEKLGRARKAFDFPEKYKGYQDVFSINWINGTPYFFINGYTSIPLNSPSEKVVGALSSIHAPALDRALVLGLGSGATASVVGEMFDSTDVVEINPVVRENLFRMRKWNLDIESNPKVNIIVDDAIHYSKVSDKSYDLILNTVTTPLYFSSAKLYTQDFFEVMKKRLQPDGVYVTWMDGRVGDRGVDIILNTIAASFQYCAIFYIKSSYFMLICSDRPVLPAQIEKVASHEKLRGHFLSEYGLLVEWMPYQQLNSRAFDLIADTELPLNRADFPALEFEMAKLSGRGIGLFKSRLLDEMGFHHFDGSVLGGAKLLPAAVVKNASVMLGESSITRRWRAITEGGVGDLLQQDMNAHHYYVQALVEAGNVNALHKYGSKLMRQKRYGLALQVFHQAIFMDGRHNNTHFNMGACYEYLGNYPVALKYYEKEIEVDPTDIDAFYRIGRVYVKMKRYTEAVGQLQAVLKLEGGTSKGQVYRYLGRAFEGLGLTEDAKKAFRQAKAFKENNG</sequence>
<feature type="transmembrane region" description="Helical" evidence="5">
    <location>
        <begin position="60"/>
        <end position="80"/>
    </location>
</feature>
<keyword evidence="3" id="KW-0620">Polyamine biosynthesis</keyword>
<dbReference type="InterPro" id="IPR011990">
    <property type="entry name" value="TPR-like_helical_dom_sf"/>
</dbReference>
<evidence type="ECO:0000256" key="5">
    <source>
        <dbReference type="SAM" id="Phobius"/>
    </source>
</evidence>
<proteinExistence type="predicted"/>
<dbReference type="InterPro" id="IPR019734">
    <property type="entry name" value="TPR_rpt"/>
</dbReference>
<dbReference type="PROSITE" id="PS50293">
    <property type="entry name" value="TPR_REGION"/>
    <property type="match status" value="1"/>
</dbReference>
<dbReference type="RefSeq" id="WP_100276912.1">
    <property type="nucleotide sequence ID" value="NZ_CP018799.1"/>
</dbReference>
<dbReference type="Gene3D" id="3.40.50.150">
    <property type="entry name" value="Vaccinia Virus protein VP39"/>
    <property type="match status" value="1"/>
</dbReference>
<dbReference type="OrthoDB" id="5287313at2"/>
<name>A0A2K8L1Z3_MARES</name>
<feature type="transmembrane region" description="Helical" evidence="5">
    <location>
        <begin position="166"/>
        <end position="188"/>
    </location>
</feature>
<gene>
    <name evidence="6" type="ORF">Ga0123461_0527</name>
</gene>
<evidence type="ECO:0000256" key="4">
    <source>
        <dbReference type="PROSITE-ProRule" id="PRU00339"/>
    </source>
</evidence>
<feature type="transmembrane region" description="Helical" evidence="5">
    <location>
        <begin position="209"/>
        <end position="230"/>
    </location>
</feature>
<evidence type="ECO:0000313" key="7">
    <source>
        <dbReference type="Proteomes" id="UP000231701"/>
    </source>
</evidence>
<feature type="transmembrane region" description="Helical" evidence="5">
    <location>
        <begin position="35"/>
        <end position="53"/>
    </location>
</feature>
<dbReference type="InterPro" id="IPR029063">
    <property type="entry name" value="SAM-dependent_MTases_sf"/>
</dbReference>
<keyword evidence="1" id="KW-0677">Repeat</keyword>
<evidence type="ECO:0000256" key="1">
    <source>
        <dbReference type="ARBA" id="ARBA00022737"/>
    </source>
</evidence>
<dbReference type="PROSITE" id="PS50005">
    <property type="entry name" value="TPR"/>
    <property type="match status" value="2"/>
</dbReference>
<dbReference type="Pfam" id="PF07719">
    <property type="entry name" value="TPR_2"/>
    <property type="match status" value="1"/>
</dbReference>
<dbReference type="SUPFAM" id="SSF48452">
    <property type="entry name" value="TPR-like"/>
    <property type="match status" value="1"/>
</dbReference>
<feature type="transmembrane region" description="Helical" evidence="5">
    <location>
        <begin position="397"/>
        <end position="416"/>
    </location>
</feature>